<comment type="caution">
    <text evidence="2">The sequence shown here is derived from an EMBL/GenBank/DDBJ whole genome shotgun (WGS) entry which is preliminary data.</text>
</comment>
<dbReference type="AlphaFoldDB" id="A0A9P6G6N9"/>
<evidence type="ECO:0000313" key="2">
    <source>
        <dbReference type="EMBL" id="KAF9729435.1"/>
    </source>
</evidence>
<proteinExistence type="predicted"/>
<feature type="region of interest" description="Disordered" evidence="1">
    <location>
        <begin position="27"/>
        <end position="63"/>
    </location>
</feature>
<evidence type="ECO:0000256" key="1">
    <source>
        <dbReference type="SAM" id="MobiDB-lite"/>
    </source>
</evidence>
<evidence type="ECO:0000313" key="3">
    <source>
        <dbReference type="Proteomes" id="UP000756921"/>
    </source>
</evidence>
<dbReference type="EMBL" id="WJXW01000016">
    <property type="protein sequence ID" value="KAF9729435.1"/>
    <property type="molecule type" value="Genomic_DNA"/>
</dbReference>
<name>A0A9P6G6N9_9PLEO</name>
<protein>
    <submittedName>
        <fullName evidence="2">Uncharacterized protein</fullName>
    </submittedName>
</protein>
<reference evidence="2" key="1">
    <citation type="journal article" date="2020" name="Mol. Plant Microbe Interact.">
        <title>Genome Sequence of the Biocontrol Agent Coniothyrium minitans strain Conio (IMI 134523).</title>
        <authorList>
            <person name="Patel D."/>
            <person name="Shittu T.A."/>
            <person name="Baroncelli R."/>
            <person name="Muthumeenakshi S."/>
            <person name="Osborne T.H."/>
            <person name="Janganan T.K."/>
            <person name="Sreenivasaprasad S."/>
        </authorList>
    </citation>
    <scope>NUCLEOTIDE SEQUENCE</scope>
    <source>
        <strain evidence="2">Conio</strain>
    </source>
</reference>
<gene>
    <name evidence="2" type="ORF">PMIN01_12299</name>
</gene>
<sequence length="112" mass="11989">MWKEWGTGEAARPGVLQCNAAAASEETGHGKSVKLHTHLLPRVSSQSPHSRTDGPGGAGRDGRAATFDTLLKRWPGMSRTGHRGKEKCYGAAAMCCRICPVIDALGSRECRE</sequence>
<dbReference type="OrthoDB" id="10530227at2759"/>
<accession>A0A9P6G6N9</accession>
<keyword evidence="3" id="KW-1185">Reference proteome</keyword>
<organism evidence="2 3">
    <name type="scientific">Paraphaeosphaeria minitans</name>
    <dbReference type="NCBI Taxonomy" id="565426"/>
    <lineage>
        <taxon>Eukaryota</taxon>
        <taxon>Fungi</taxon>
        <taxon>Dikarya</taxon>
        <taxon>Ascomycota</taxon>
        <taxon>Pezizomycotina</taxon>
        <taxon>Dothideomycetes</taxon>
        <taxon>Pleosporomycetidae</taxon>
        <taxon>Pleosporales</taxon>
        <taxon>Massarineae</taxon>
        <taxon>Didymosphaeriaceae</taxon>
        <taxon>Paraphaeosphaeria</taxon>
    </lineage>
</organism>
<dbReference type="Proteomes" id="UP000756921">
    <property type="component" value="Unassembled WGS sequence"/>
</dbReference>